<dbReference type="Proteomes" id="UP000254572">
    <property type="component" value="Unassembled WGS sequence"/>
</dbReference>
<dbReference type="PROSITE" id="PS51257">
    <property type="entry name" value="PROKAR_LIPOPROTEIN"/>
    <property type="match status" value="1"/>
</dbReference>
<proteinExistence type="predicted"/>
<evidence type="ECO:0000256" key="1">
    <source>
        <dbReference type="SAM" id="MobiDB-lite"/>
    </source>
</evidence>
<evidence type="ECO:0000313" key="3">
    <source>
        <dbReference type="Proteomes" id="UP000254572"/>
    </source>
</evidence>
<accession>A0A381DZQ7</accession>
<protein>
    <recommendedName>
        <fullName evidence="4">Murein lipoprotein</fullName>
    </recommendedName>
</protein>
<dbReference type="OrthoDB" id="9929066at2"/>
<keyword evidence="3" id="KW-1185">Reference proteome</keyword>
<evidence type="ECO:0008006" key="4">
    <source>
        <dbReference type="Google" id="ProtNLM"/>
    </source>
</evidence>
<sequence>MKSLKIASMAAIVMIAAGCASQPKEDAHASEIAALRADIAEVKSIAMQANENAMIARQQAQENSEKINRTFRGKQYK</sequence>
<dbReference type="RefSeq" id="WP_115610706.1">
    <property type="nucleotide sequence ID" value="NZ_CABMOK010000006.1"/>
</dbReference>
<evidence type="ECO:0000313" key="2">
    <source>
        <dbReference type="EMBL" id="SUX18982.1"/>
    </source>
</evidence>
<name>A0A381DZQ7_9GAMM</name>
<dbReference type="EMBL" id="UFUW01000001">
    <property type="protein sequence ID" value="SUX18982.1"/>
    <property type="molecule type" value="Genomic_DNA"/>
</dbReference>
<organism evidence="2 3">
    <name type="scientific">Cardiobacterium valvarum</name>
    <dbReference type="NCBI Taxonomy" id="194702"/>
    <lineage>
        <taxon>Bacteria</taxon>
        <taxon>Pseudomonadati</taxon>
        <taxon>Pseudomonadota</taxon>
        <taxon>Gammaproteobacteria</taxon>
        <taxon>Cardiobacteriales</taxon>
        <taxon>Cardiobacteriaceae</taxon>
        <taxon>Cardiobacterium</taxon>
    </lineage>
</organism>
<dbReference type="AlphaFoldDB" id="A0A381DZQ7"/>
<feature type="region of interest" description="Disordered" evidence="1">
    <location>
        <begin position="56"/>
        <end position="77"/>
    </location>
</feature>
<reference evidence="2 3" key="1">
    <citation type="submission" date="2018-06" db="EMBL/GenBank/DDBJ databases">
        <authorList>
            <consortium name="Pathogen Informatics"/>
            <person name="Doyle S."/>
        </authorList>
    </citation>
    <scope>NUCLEOTIDE SEQUENCE [LARGE SCALE GENOMIC DNA]</scope>
    <source>
        <strain evidence="2 3">NCTC13294</strain>
    </source>
</reference>
<gene>
    <name evidence="2" type="ORF">NCTC13294_00406</name>
</gene>